<sequence>MAANIGRKVVLTWGGMAVPGVREKGISVNGEPIDITSDDDNGWRTLLDEAGERSVDISVSGVTKSQTFLADMFAGTVQKPVTLTYPNGAILAGTFHLASTSDTAPYKDAQTFEGTLQSTGVVTFTPAP</sequence>
<dbReference type="EMBL" id="JBEPSM010000002">
    <property type="protein sequence ID" value="MET4634972.1"/>
    <property type="molecule type" value="Genomic_DNA"/>
</dbReference>
<dbReference type="InterPro" id="IPR022344">
    <property type="entry name" value="GTA_major-tail"/>
</dbReference>
<name>A0ABV2R122_9HYPH</name>
<evidence type="ECO:0000313" key="1">
    <source>
        <dbReference type="EMBL" id="MET4634972.1"/>
    </source>
</evidence>
<dbReference type="PRINTS" id="PR01996">
    <property type="entry name" value="MTP1FAMILY"/>
</dbReference>
<comment type="caution">
    <text evidence="1">The sequence shown here is derived from an EMBL/GenBank/DDBJ whole genome shotgun (WGS) entry which is preliminary data.</text>
</comment>
<accession>A0ABV2R122</accession>
<dbReference type="Pfam" id="PF06199">
    <property type="entry name" value="Phage_tail_2"/>
    <property type="match status" value="1"/>
</dbReference>
<dbReference type="Proteomes" id="UP001549321">
    <property type="component" value="Unassembled WGS sequence"/>
</dbReference>
<keyword evidence="2" id="KW-1185">Reference proteome</keyword>
<reference evidence="1 2" key="1">
    <citation type="submission" date="2024-06" db="EMBL/GenBank/DDBJ databases">
        <title>Sorghum-associated microbial communities from plants grown in Nebraska, USA.</title>
        <authorList>
            <person name="Schachtman D."/>
        </authorList>
    </citation>
    <scope>NUCLEOTIDE SEQUENCE [LARGE SCALE GENOMIC DNA]</scope>
    <source>
        <strain evidence="1 2">3207</strain>
    </source>
</reference>
<dbReference type="InterPro" id="IPR011855">
    <property type="entry name" value="Phgtail_TP901_1"/>
</dbReference>
<dbReference type="RefSeq" id="WP_354552109.1">
    <property type="nucleotide sequence ID" value="NZ_JBEPSM010000002.1"/>
</dbReference>
<protein>
    <submittedName>
        <fullName evidence="1">Secreted protein</fullName>
    </submittedName>
</protein>
<organism evidence="1 2">
    <name type="scientific">Kaistia defluvii</name>
    <dbReference type="NCBI Taxonomy" id="410841"/>
    <lineage>
        <taxon>Bacteria</taxon>
        <taxon>Pseudomonadati</taxon>
        <taxon>Pseudomonadota</taxon>
        <taxon>Alphaproteobacteria</taxon>
        <taxon>Hyphomicrobiales</taxon>
        <taxon>Kaistiaceae</taxon>
        <taxon>Kaistia</taxon>
    </lineage>
</organism>
<proteinExistence type="predicted"/>
<gene>
    <name evidence="1" type="ORF">ABIE08_002918</name>
</gene>
<evidence type="ECO:0000313" key="2">
    <source>
        <dbReference type="Proteomes" id="UP001549321"/>
    </source>
</evidence>